<name>L1J583_GUITC</name>
<dbReference type="PaxDb" id="55529-EKX43245"/>
<keyword evidence="4" id="KW-1185">Reference proteome</keyword>
<feature type="region of interest" description="Disordered" evidence="1">
    <location>
        <begin position="207"/>
        <end position="306"/>
    </location>
</feature>
<reference evidence="2 4" key="1">
    <citation type="journal article" date="2012" name="Nature">
        <title>Algal genomes reveal evolutionary mosaicism and the fate of nucleomorphs.</title>
        <authorList>
            <consortium name="DOE Joint Genome Institute"/>
            <person name="Curtis B.A."/>
            <person name="Tanifuji G."/>
            <person name="Burki F."/>
            <person name="Gruber A."/>
            <person name="Irimia M."/>
            <person name="Maruyama S."/>
            <person name="Arias M.C."/>
            <person name="Ball S.G."/>
            <person name="Gile G.H."/>
            <person name="Hirakawa Y."/>
            <person name="Hopkins J.F."/>
            <person name="Kuo A."/>
            <person name="Rensing S.A."/>
            <person name="Schmutz J."/>
            <person name="Symeonidi A."/>
            <person name="Elias M."/>
            <person name="Eveleigh R.J."/>
            <person name="Herman E.K."/>
            <person name="Klute M.J."/>
            <person name="Nakayama T."/>
            <person name="Obornik M."/>
            <person name="Reyes-Prieto A."/>
            <person name="Armbrust E.V."/>
            <person name="Aves S.J."/>
            <person name="Beiko R.G."/>
            <person name="Coutinho P."/>
            <person name="Dacks J.B."/>
            <person name="Durnford D.G."/>
            <person name="Fast N.M."/>
            <person name="Green B.R."/>
            <person name="Grisdale C.J."/>
            <person name="Hempel F."/>
            <person name="Henrissat B."/>
            <person name="Hoppner M.P."/>
            <person name="Ishida K."/>
            <person name="Kim E."/>
            <person name="Koreny L."/>
            <person name="Kroth P.G."/>
            <person name="Liu Y."/>
            <person name="Malik S.B."/>
            <person name="Maier U.G."/>
            <person name="McRose D."/>
            <person name="Mock T."/>
            <person name="Neilson J.A."/>
            <person name="Onodera N.T."/>
            <person name="Poole A.M."/>
            <person name="Pritham E.J."/>
            <person name="Richards T.A."/>
            <person name="Rocap G."/>
            <person name="Roy S.W."/>
            <person name="Sarai C."/>
            <person name="Schaack S."/>
            <person name="Shirato S."/>
            <person name="Slamovits C.H."/>
            <person name="Spencer D.F."/>
            <person name="Suzuki S."/>
            <person name="Worden A.Z."/>
            <person name="Zauner S."/>
            <person name="Barry K."/>
            <person name="Bell C."/>
            <person name="Bharti A.K."/>
            <person name="Crow J.A."/>
            <person name="Grimwood J."/>
            <person name="Kramer R."/>
            <person name="Lindquist E."/>
            <person name="Lucas S."/>
            <person name="Salamov A."/>
            <person name="McFadden G.I."/>
            <person name="Lane C.E."/>
            <person name="Keeling P.J."/>
            <person name="Gray M.W."/>
            <person name="Grigoriev I.V."/>
            <person name="Archibald J.M."/>
        </authorList>
    </citation>
    <scope>NUCLEOTIDE SEQUENCE</scope>
    <source>
        <strain evidence="2 4">CCMP2712</strain>
    </source>
</reference>
<gene>
    <name evidence="2" type="ORF">GUITHDRAFT_163880</name>
</gene>
<dbReference type="GeneID" id="17299904"/>
<feature type="compositionally biased region" description="Polar residues" evidence="1">
    <location>
        <begin position="279"/>
        <end position="288"/>
    </location>
</feature>
<proteinExistence type="predicted"/>
<feature type="region of interest" description="Disordered" evidence="1">
    <location>
        <begin position="145"/>
        <end position="193"/>
    </location>
</feature>
<feature type="non-terminal residue" evidence="2">
    <location>
        <position position="1"/>
    </location>
</feature>
<sequence>MPRRPTSDEAMRAARFFLEGFIERTDSQDHILPKNDTFSPFSGFCRVFPQFSKKKDGGSATDGVSRAAFNKICLEYFEEGMRKPARNGNPGALEANLAQQRRHFLRGRWRDPSIARDLAELKKLWSSMTPEQTNASIALLEDFSRWKPGPAGRGGERLTRKRGSDSEDESEDSSSSHPTPPAPKLSRTGDVRGDAQHLELLCKVAFGSSEVSSDKKPPLVPTSLANPSFQHEANKDLSEVPKKVEKHSWNAKSQDSPSNRSPCVQPKLAWPVNAPSAPAVNTSSSAPAQASKPYKPPGSVASILETPPLVPQHVRSGYNLVSDMNPLSLGESHNQRAESVSAPFASLFRLSA</sequence>
<dbReference type="EnsemblProtists" id="EKX43245">
    <property type="protein sequence ID" value="EKX43245"/>
    <property type="gene ID" value="GUITHDRAFT_163880"/>
</dbReference>
<feature type="compositionally biased region" description="Basic and acidic residues" evidence="1">
    <location>
        <begin position="232"/>
        <end position="248"/>
    </location>
</feature>
<protein>
    <submittedName>
        <fullName evidence="2 3">Uncharacterized protein</fullName>
    </submittedName>
</protein>
<evidence type="ECO:0000313" key="3">
    <source>
        <dbReference type="EnsemblProtists" id="EKX43245"/>
    </source>
</evidence>
<evidence type="ECO:0000313" key="4">
    <source>
        <dbReference type="Proteomes" id="UP000011087"/>
    </source>
</evidence>
<reference evidence="4" key="2">
    <citation type="submission" date="2012-11" db="EMBL/GenBank/DDBJ databases">
        <authorList>
            <person name="Kuo A."/>
            <person name="Curtis B.A."/>
            <person name="Tanifuji G."/>
            <person name="Burki F."/>
            <person name="Gruber A."/>
            <person name="Irimia M."/>
            <person name="Maruyama S."/>
            <person name="Arias M.C."/>
            <person name="Ball S.G."/>
            <person name="Gile G.H."/>
            <person name="Hirakawa Y."/>
            <person name="Hopkins J.F."/>
            <person name="Rensing S.A."/>
            <person name="Schmutz J."/>
            <person name="Symeonidi A."/>
            <person name="Elias M."/>
            <person name="Eveleigh R.J."/>
            <person name="Herman E.K."/>
            <person name="Klute M.J."/>
            <person name="Nakayama T."/>
            <person name="Obornik M."/>
            <person name="Reyes-Prieto A."/>
            <person name="Armbrust E.V."/>
            <person name="Aves S.J."/>
            <person name="Beiko R.G."/>
            <person name="Coutinho P."/>
            <person name="Dacks J.B."/>
            <person name="Durnford D.G."/>
            <person name="Fast N.M."/>
            <person name="Green B.R."/>
            <person name="Grisdale C."/>
            <person name="Hempe F."/>
            <person name="Henrissat B."/>
            <person name="Hoppner M.P."/>
            <person name="Ishida K.-I."/>
            <person name="Kim E."/>
            <person name="Koreny L."/>
            <person name="Kroth P.G."/>
            <person name="Liu Y."/>
            <person name="Malik S.-B."/>
            <person name="Maier U.G."/>
            <person name="McRose D."/>
            <person name="Mock T."/>
            <person name="Neilson J.A."/>
            <person name="Onodera N.T."/>
            <person name="Poole A.M."/>
            <person name="Pritham E.J."/>
            <person name="Richards T.A."/>
            <person name="Rocap G."/>
            <person name="Roy S.W."/>
            <person name="Sarai C."/>
            <person name="Schaack S."/>
            <person name="Shirato S."/>
            <person name="Slamovits C.H."/>
            <person name="Spencer D.F."/>
            <person name="Suzuki S."/>
            <person name="Worden A.Z."/>
            <person name="Zauner S."/>
            <person name="Barry K."/>
            <person name="Bell C."/>
            <person name="Bharti A.K."/>
            <person name="Crow J.A."/>
            <person name="Grimwood J."/>
            <person name="Kramer R."/>
            <person name="Lindquist E."/>
            <person name="Lucas S."/>
            <person name="Salamov A."/>
            <person name="McFadden G.I."/>
            <person name="Lane C.E."/>
            <person name="Keeling P.J."/>
            <person name="Gray M.W."/>
            <person name="Grigoriev I.V."/>
            <person name="Archibald J.M."/>
        </authorList>
    </citation>
    <scope>NUCLEOTIDE SEQUENCE</scope>
    <source>
        <strain evidence="4">CCMP2712</strain>
    </source>
</reference>
<reference evidence="3" key="3">
    <citation type="submission" date="2016-03" db="UniProtKB">
        <authorList>
            <consortium name="EnsemblProtists"/>
        </authorList>
    </citation>
    <scope>IDENTIFICATION</scope>
</reference>
<dbReference type="EMBL" id="JH993011">
    <property type="protein sequence ID" value="EKX43245.1"/>
    <property type="molecule type" value="Genomic_DNA"/>
</dbReference>
<dbReference type="Proteomes" id="UP000011087">
    <property type="component" value="Unassembled WGS sequence"/>
</dbReference>
<evidence type="ECO:0000256" key="1">
    <source>
        <dbReference type="SAM" id="MobiDB-lite"/>
    </source>
</evidence>
<feature type="compositionally biased region" description="Polar residues" evidence="1">
    <location>
        <begin position="250"/>
        <end position="262"/>
    </location>
</feature>
<dbReference type="KEGG" id="gtt:GUITHDRAFT_163880"/>
<evidence type="ECO:0000313" key="2">
    <source>
        <dbReference type="EMBL" id="EKX43245.1"/>
    </source>
</evidence>
<dbReference type="AlphaFoldDB" id="L1J583"/>
<organism evidence="2">
    <name type="scientific">Guillardia theta (strain CCMP2712)</name>
    <name type="common">Cryptophyte</name>
    <dbReference type="NCBI Taxonomy" id="905079"/>
    <lineage>
        <taxon>Eukaryota</taxon>
        <taxon>Cryptophyceae</taxon>
        <taxon>Pyrenomonadales</taxon>
        <taxon>Geminigeraceae</taxon>
        <taxon>Guillardia</taxon>
    </lineage>
</organism>
<accession>L1J583</accession>
<dbReference type="RefSeq" id="XP_005830225.1">
    <property type="nucleotide sequence ID" value="XM_005830168.1"/>
</dbReference>
<feature type="compositionally biased region" description="Basic and acidic residues" evidence="1">
    <location>
        <begin position="154"/>
        <end position="165"/>
    </location>
</feature>
<dbReference type="HOGENOM" id="CLU_788586_0_0_1"/>